<proteinExistence type="predicted"/>
<name>D5CN11_SIDLE</name>
<dbReference type="Gene3D" id="3.40.50.150">
    <property type="entry name" value="Vaccinia Virus protein VP39"/>
    <property type="match status" value="1"/>
</dbReference>
<dbReference type="Pfam" id="PF05050">
    <property type="entry name" value="Methyltransf_21"/>
    <property type="match status" value="1"/>
</dbReference>
<evidence type="ECO:0000259" key="1">
    <source>
        <dbReference type="Pfam" id="PF05050"/>
    </source>
</evidence>
<evidence type="ECO:0000313" key="3">
    <source>
        <dbReference type="Proteomes" id="UP000001625"/>
    </source>
</evidence>
<dbReference type="GO" id="GO:0032259">
    <property type="term" value="P:methylation"/>
    <property type="evidence" value="ECO:0007669"/>
    <property type="project" value="UniProtKB-KW"/>
</dbReference>
<dbReference type="OrthoDB" id="7016221at2"/>
<dbReference type="Proteomes" id="UP000001625">
    <property type="component" value="Chromosome"/>
</dbReference>
<dbReference type="SUPFAM" id="SSF53335">
    <property type="entry name" value="S-adenosyl-L-methionine-dependent methyltransferases"/>
    <property type="match status" value="1"/>
</dbReference>
<dbReference type="HOGENOM" id="CLU_083596_0_0_4"/>
<protein>
    <submittedName>
        <fullName evidence="2">Methyltransferase FkbM family</fullName>
    </submittedName>
</protein>
<feature type="domain" description="Methyltransferase FkbM" evidence="1">
    <location>
        <begin position="79"/>
        <end position="244"/>
    </location>
</feature>
<dbReference type="InterPro" id="IPR052514">
    <property type="entry name" value="SAM-dependent_MTase"/>
</dbReference>
<dbReference type="InterPro" id="IPR006342">
    <property type="entry name" value="FkbM_mtfrase"/>
</dbReference>
<dbReference type="PANTHER" id="PTHR34203:SF15">
    <property type="entry name" value="SLL1173 PROTEIN"/>
    <property type="match status" value="1"/>
</dbReference>
<reference evidence="2 3" key="1">
    <citation type="submission" date="2010-03" db="EMBL/GenBank/DDBJ databases">
        <title>Complete sequence of Sideroxydans lithotrophicus ES-1.</title>
        <authorList>
            <consortium name="US DOE Joint Genome Institute"/>
            <person name="Lucas S."/>
            <person name="Copeland A."/>
            <person name="Lapidus A."/>
            <person name="Cheng J.-F."/>
            <person name="Bruce D."/>
            <person name="Goodwin L."/>
            <person name="Pitluck S."/>
            <person name="Munk A.C."/>
            <person name="Detter J.C."/>
            <person name="Han C."/>
            <person name="Tapia R."/>
            <person name="Larimer F."/>
            <person name="Land M."/>
            <person name="Hauser L."/>
            <person name="Kyrpides N."/>
            <person name="Ivanova N."/>
            <person name="Emerson D."/>
            <person name="Woyke T."/>
        </authorList>
    </citation>
    <scope>NUCLEOTIDE SEQUENCE [LARGE SCALE GENOMIC DNA]</scope>
    <source>
        <strain evidence="2 3">ES-1</strain>
    </source>
</reference>
<keyword evidence="2" id="KW-0489">Methyltransferase</keyword>
<dbReference type="GO" id="GO:0008168">
    <property type="term" value="F:methyltransferase activity"/>
    <property type="evidence" value="ECO:0007669"/>
    <property type="project" value="UniProtKB-KW"/>
</dbReference>
<keyword evidence="3" id="KW-1185">Reference proteome</keyword>
<dbReference type="KEGG" id="slt:Slit_0607"/>
<gene>
    <name evidence="2" type="ordered locus">Slit_0607</name>
</gene>
<dbReference type="STRING" id="580332.Slit_0607"/>
<dbReference type="PANTHER" id="PTHR34203">
    <property type="entry name" value="METHYLTRANSFERASE, FKBM FAMILY PROTEIN"/>
    <property type="match status" value="1"/>
</dbReference>
<accession>D5CN11</accession>
<organism evidence="2 3">
    <name type="scientific">Sideroxydans lithotrophicus (strain ES-1)</name>
    <dbReference type="NCBI Taxonomy" id="580332"/>
    <lineage>
        <taxon>Bacteria</taxon>
        <taxon>Pseudomonadati</taxon>
        <taxon>Pseudomonadota</taxon>
        <taxon>Betaproteobacteria</taxon>
        <taxon>Nitrosomonadales</taxon>
        <taxon>Gallionellaceae</taxon>
        <taxon>Sideroxydans</taxon>
    </lineage>
</organism>
<dbReference type="NCBIfam" id="TIGR01444">
    <property type="entry name" value="fkbM_fam"/>
    <property type="match status" value="1"/>
</dbReference>
<dbReference type="eggNOG" id="COG2520">
    <property type="taxonomic scope" value="Bacteria"/>
</dbReference>
<sequence length="267" mass="29372">MALKREFVPLETLVGAEQLNKADGFDLDSFSYSTTVRGKSLEWLCLSRRLLWMASGHEHIEPELLDWIDCIPQGEVLYDIGASNGIFALYAAACGLRVIAIEPDPMNYFLLSYNNYLNSRSTGVALEGCYNLAISAAMAVGRIHIKRMELGGHEKILDKPRDVFGQAFQPEYSHPVLKCALDDLSGAMGMPSPGYLKIDVDGSEAEVLSGADASLASAKSVFIELTQEFMDAFAMSFFASRGYTLKSRVQVQNYDGLYNCIFEKGGS</sequence>
<dbReference type="EMBL" id="CP001965">
    <property type="protein sequence ID" value="ADE10847.1"/>
    <property type="molecule type" value="Genomic_DNA"/>
</dbReference>
<dbReference type="RefSeq" id="WP_013028746.1">
    <property type="nucleotide sequence ID" value="NC_013959.1"/>
</dbReference>
<dbReference type="AlphaFoldDB" id="D5CN11"/>
<keyword evidence="2" id="KW-0808">Transferase</keyword>
<evidence type="ECO:0000313" key="2">
    <source>
        <dbReference type="EMBL" id="ADE10847.1"/>
    </source>
</evidence>
<dbReference type="InterPro" id="IPR029063">
    <property type="entry name" value="SAM-dependent_MTases_sf"/>
</dbReference>